<reference evidence="1 2" key="2">
    <citation type="submission" date="2020-03" db="EMBL/GenBank/DDBJ databases">
        <title>Roseomonas stagni sp. nov., isolated from pond water in Japan.</title>
        <authorList>
            <person name="Furuhata K."/>
            <person name="Miyamoto H."/>
            <person name="Goto K."/>
        </authorList>
    </citation>
    <scope>NUCLEOTIDE SEQUENCE [LARGE SCALE GENOMIC DNA]</scope>
    <source>
        <strain evidence="1 2">PeD5</strain>
    </source>
</reference>
<dbReference type="RefSeq" id="WP_164692331.1">
    <property type="nucleotide sequence ID" value="NZ_JAAIKB010000001.1"/>
</dbReference>
<gene>
    <name evidence="1" type="ORF">G3576_00265</name>
</gene>
<accession>A0A6M1LE75</accession>
<sequence>MSEIRLLDLKERDFAEVLQQWTDTVQVDLGFPFGAARKALNLFVRDLSHNIWMRELLLLDAVENKLEVPLDGIVMQNLRKRCPRRLPAVSVIGLTPSISERYQQYASEIAASMGTFRVHLDIDWWSGN</sequence>
<reference evidence="1 2" key="1">
    <citation type="submission" date="2020-02" db="EMBL/GenBank/DDBJ databases">
        <authorList>
            <person name="Kim H.M."/>
            <person name="Jeon C.O."/>
        </authorList>
    </citation>
    <scope>NUCLEOTIDE SEQUENCE [LARGE SCALE GENOMIC DNA]</scope>
    <source>
        <strain evidence="1 2">PeD5</strain>
    </source>
</reference>
<comment type="caution">
    <text evidence="1">The sequence shown here is derived from an EMBL/GenBank/DDBJ whole genome shotgun (WGS) entry which is preliminary data.</text>
</comment>
<dbReference type="AlphaFoldDB" id="A0A6M1LE75"/>
<keyword evidence="2" id="KW-1185">Reference proteome</keyword>
<dbReference type="EMBL" id="JAAIKB010000001">
    <property type="protein sequence ID" value="NGM18429.1"/>
    <property type="molecule type" value="Genomic_DNA"/>
</dbReference>
<proteinExistence type="predicted"/>
<organism evidence="1 2">
    <name type="scientific">Falsiroseomonas algicola</name>
    <dbReference type="NCBI Taxonomy" id="2716930"/>
    <lineage>
        <taxon>Bacteria</taxon>
        <taxon>Pseudomonadati</taxon>
        <taxon>Pseudomonadota</taxon>
        <taxon>Alphaproteobacteria</taxon>
        <taxon>Acetobacterales</taxon>
        <taxon>Roseomonadaceae</taxon>
        <taxon>Falsiroseomonas</taxon>
    </lineage>
</organism>
<protein>
    <submittedName>
        <fullName evidence="1">Uncharacterized protein</fullName>
    </submittedName>
</protein>
<evidence type="ECO:0000313" key="2">
    <source>
        <dbReference type="Proteomes" id="UP000475385"/>
    </source>
</evidence>
<name>A0A6M1LE75_9PROT</name>
<dbReference type="Proteomes" id="UP000475385">
    <property type="component" value="Unassembled WGS sequence"/>
</dbReference>
<evidence type="ECO:0000313" key="1">
    <source>
        <dbReference type="EMBL" id="NGM18429.1"/>
    </source>
</evidence>